<dbReference type="AlphaFoldDB" id="A0A2K1IGB4"/>
<dbReference type="Proteomes" id="UP000006727">
    <property type="component" value="Chromosome 24"/>
</dbReference>
<evidence type="ECO:0000256" key="1">
    <source>
        <dbReference type="SAM" id="Phobius"/>
    </source>
</evidence>
<dbReference type="EMBL" id="ABEU02000024">
    <property type="protein sequence ID" value="PNR28314.1"/>
    <property type="molecule type" value="Genomic_DNA"/>
</dbReference>
<sequence>MSHRQPLWVVRQSEGKGRRTGEEGERSLVPFLACPWHSCFFVRDPFSSARNQSQGSGIIGFCERAMIIGALFFGSFYPWSFTWWFVLELPERCCCVIIQLDAHISDINDILVRKNTHALQLRSVQHWLA</sequence>
<keyword evidence="4" id="KW-1185">Reference proteome</keyword>
<reference evidence="3" key="3">
    <citation type="submission" date="2020-12" db="UniProtKB">
        <authorList>
            <consortium name="EnsemblPlants"/>
        </authorList>
    </citation>
    <scope>IDENTIFICATION</scope>
</reference>
<keyword evidence="1" id="KW-0472">Membrane</keyword>
<name>A0A2K1IGB4_PHYPA</name>
<evidence type="ECO:0000313" key="4">
    <source>
        <dbReference type="Proteomes" id="UP000006727"/>
    </source>
</evidence>
<evidence type="ECO:0000313" key="3">
    <source>
        <dbReference type="EnsemblPlants" id="Pp3c24_10937V3.1"/>
    </source>
</evidence>
<gene>
    <name evidence="2" type="ORF">PHYPA_028906</name>
</gene>
<dbReference type="EnsemblPlants" id="Pp3c24_10937V3.1">
    <property type="protein sequence ID" value="Pp3c24_10937V3.1"/>
    <property type="gene ID" value="Pp3c24_10937"/>
</dbReference>
<proteinExistence type="predicted"/>
<feature type="transmembrane region" description="Helical" evidence="1">
    <location>
        <begin position="65"/>
        <end position="86"/>
    </location>
</feature>
<dbReference type="Gramene" id="Pp3c24_10937V3.1">
    <property type="protein sequence ID" value="Pp3c24_10937V3.1"/>
    <property type="gene ID" value="Pp3c24_10937"/>
</dbReference>
<reference evidence="2 4" key="1">
    <citation type="journal article" date="2008" name="Science">
        <title>The Physcomitrella genome reveals evolutionary insights into the conquest of land by plants.</title>
        <authorList>
            <person name="Rensing S."/>
            <person name="Lang D."/>
            <person name="Zimmer A."/>
            <person name="Terry A."/>
            <person name="Salamov A."/>
            <person name="Shapiro H."/>
            <person name="Nishiyama T."/>
            <person name="Perroud P.-F."/>
            <person name="Lindquist E."/>
            <person name="Kamisugi Y."/>
            <person name="Tanahashi T."/>
            <person name="Sakakibara K."/>
            <person name="Fujita T."/>
            <person name="Oishi K."/>
            <person name="Shin-I T."/>
            <person name="Kuroki Y."/>
            <person name="Toyoda A."/>
            <person name="Suzuki Y."/>
            <person name="Hashimoto A."/>
            <person name="Yamaguchi K."/>
            <person name="Sugano A."/>
            <person name="Kohara Y."/>
            <person name="Fujiyama A."/>
            <person name="Anterola A."/>
            <person name="Aoki S."/>
            <person name="Ashton N."/>
            <person name="Barbazuk W.B."/>
            <person name="Barker E."/>
            <person name="Bennetzen J."/>
            <person name="Bezanilla M."/>
            <person name="Blankenship R."/>
            <person name="Cho S.H."/>
            <person name="Dutcher S."/>
            <person name="Estelle M."/>
            <person name="Fawcett J.A."/>
            <person name="Gundlach H."/>
            <person name="Hanada K."/>
            <person name="Heyl A."/>
            <person name="Hicks K.A."/>
            <person name="Hugh J."/>
            <person name="Lohr M."/>
            <person name="Mayer K."/>
            <person name="Melkozernov A."/>
            <person name="Murata T."/>
            <person name="Nelson D."/>
            <person name="Pils B."/>
            <person name="Prigge M."/>
            <person name="Reiss B."/>
            <person name="Renner T."/>
            <person name="Rombauts S."/>
            <person name="Rushton P."/>
            <person name="Sanderfoot A."/>
            <person name="Schween G."/>
            <person name="Shiu S.-H."/>
            <person name="Stueber K."/>
            <person name="Theodoulou F.L."/>
            <person name="Tu H."/>
            <person name="Van de Peer Y."/>
            <person name="Verrier P.J."/>
            <person name="Waters E."/>
            <person name="Wood A."/>
            <person name="Yang L."/>
            <person name="Cove D."/>
            <person name="Cuming A."/>
            <person name="Hasebe M."/>
            <person name="Lucas S."/>
            <person name="Mishler D.B."/>
            <person name="Reski R."/>
            <person name="Grigoriev I."/>
            <person name="Quatrano R.S."/>
            <person name="Boore J.L."/>
        </authorList>
    </citation>
    <scope>NUCLEOTIDE SEQUENCE [LARGE SCALE GENOMIC DNA]</scope>
    <source>
        <strain evidence="3 4">cv. Gransden 2004</strain>
    </source>
</reference>
<keyword evidence="1" id="KW-0812">Transmembrane</keyword>
<evidence type="ECO:0000313" key="2">
    <source>
        <dbReference type="EMBL" id="PNR28314.1"/>
    </source>
</evidence>
<keyword evidence="1" id="KW-1133">Transmembrane helix</keyword>
<dbReference type="InParanoid" id="A0A2K1IGB4"/>
<organism evidence="2">
    <name type="scientific">Physcomitrium patens</name>
    <name type="common">Spreading-leaved earth moss</name>
    <name type="synonym">Physcomitrella patens</name>
    <dbReference type="NCBI Taxonomy" id="3218"/>
    <lineage>
        <taxon>Eukaryota</taxon>
        <taxon>Viridiplantae</taxon>
        <taxon>Streptophyta</taxon>
        <taxon>Embryophyta</taxon>
        <taxon>Bryophyta</taxon>
        <taxon>Bryophytina</taxon>
        <taxon>Bryopsida</taxon>
        <taxon>Funariidae</taxon>
        <taxon>Funariales</taxon>
        <taxon>Funariaceae</taxon>
        <taxon>Physcomitrium</taxon>
    </lineage>
</organism>
<protein>
    <submittedName>
        <fullName evidence="2 3">Uncharacterized protein</fullName>
    </submittedName>
</protein>
<reference evidence="2 4" key="2">
    <citation type="journal article" date="2018" name="Plant J.">
        <title>The Physcomitrella patens chromosome-scale assembly reveals moss genome structure and evolution.</title>
        <authorList>
            <person name="Lang D."/>
            <person name="Ullrich K.K."/>
            <person name="Murat F."/>
            <person name="Fuchs J."/>
            <person name="Jenkins J."/>
            <person name="Haas F.B."/>
            <person name="Piednoel M."/>
            <person name="Gundlach H."/>
            <person name="Van Bel M."/>
            <person name="Meyberg R."/>
            <person name="Vives C."/>
            <person name="Morata J."/>
            <person name="Symeonidi A."/>
            <person name="Hiss M."/>
            <person name="Muchero W."/>
            <person name="Kamisugi Y."/>
            <person name="Saleh O."/>
            <person name="Blanc G."/>
            <person name="Decker E.L."/>
            <person name="van Gessel N."/>
            <person name="Grimwood J."/>
            <person name="Hayes R.D."/>
            <person name="Graham S.W."/>
            <person name="Gunter L.E."/>
            <person name="McDaniel S.F."/>
            <person name="Hoernstein S.N.W."/>
            <person name="Larsson A."/>
            <person name="Li F.W."/>
            <person name="Perroud P.F."/>
            <person name="Phillips J."/>
            <person name="Ranjan P."/>
            <person name="Rokshar D.S."/>
            <person name="Rothfels C.J."/>
            <person name="Schneider L."/>
            <person name="Shu S."/>
            <person name="Stevenson D.W."/>
            <person name="Thummler F."/>
            <person name="Tillich M."/>
            <person name="Villarreal Aguilar J.C."/>
            <person name="Widiez T."/>
            <person name="Wong G.K."/>
            <person name="Wymore A."/>
            <person name="Zhang Y."/>
            <person name="Zimmer A.D."/>
            <person name="Quatrano R.S."/>
            <person name="Mayer K.F.X."/>
            <person name="Goodstein D."/>
            <person name="Casacuberta J.M."/>
            <person name="Vandepoele K."/>
            <person name="Reski R."/>
            <person name="Cuming A.C."/>
            <person name="Tuskan G.A."/>
            <person name="Maumus F."/>
            <person name="Salse J."/>
            <person name="Schmutz J."/>
            <person name="Rensing S.A."/>
        </authorList>
    </citation>
    <scope>NUCLEOTIDE SEQUENCE [LARGE SCALE GENOMIC DNA]</scope>
    <source>
        <strain evidence="3 4">cv. Gransden 2004</strain>
    </source>
</reference>
<accession>A0A2K1IGB4</accession>